<evidence type="ECO:0000313" key="2">
    <source>
        <dbReference type="EMBL" id="MDJ1481229.1"/>
    </source>
</evidence>
<dbReference type="GO" id="GO:0016787">
    <property type="term" value="F:hydrolase activity"/>
    <property type="evidence" value="ECO:0007669"/>
    <property type="project" value="UniProtKB-KW"/>
</dbReference>
<sequence length="271" mass="31854">MPDFTFDGSSLHYTCTGSGKRVLWVFHGFGQTLRNMDMLVQQLSEQFTVYSFDLFFHGQSVWGHKENTLSKLHWKALVEAFLIQEKIDRFSVLGFSMGGKFALATLESFPERIEELILIAPDGVKTNFWYSLATYPSWAKKAFRGVVIRPRRFQQLALWMRRLRVVDKGVVRFAQSQMNTREKRHRVYFSWMVFKELAFDMNHMARLIKQYQIGVSMFIGKYDKIITEANMRPFLEKIPNHTFFVLESGHNRLVEAVAEHYAKEFSVHKSR</sequence>
<protein>
    <submittedName>
        <fullName evidence="2">Alpha/beta hydrolase</fullName>
    </submittedName>
</protein>
<dbReference type="Proteomes" id="UP001241110">
    <property type="component" value="Unassembled WGS sequence"/>
</dbReference>
<accession>A0AAE3U5W5</accession>
<gene>
    <name evidence="2" type="ORF">QNI16_12090</name>
</gene>
<dbReference type="EMBL" id="JASJOS010000005">
    <property type="protein sequence ID" value="MDJ1481229.1"/>
    <property type="molecule type" value="Genomic_DNA"/>
</dbReference>
<proteinExistence type="predicted"/>
<dbReference type="InterPro" id="IPR050471">
    <property type="entry name" value="AB_hydrolase"/>
</dbReference>
<dbReference type="AlphaFoldDB" id="A0AAE3U5W5"/>
<dbReference type="InterPro" id="IPR000073">
    <property type="entry name" value="AB_hydrolase_1"/>
</dbReference>
<dbReference type="Pfam" id="PF00561">
    <property type="entry name" value="Abhydrolase_1"/>
    <property type="match status" value="1"/>
</dbReference>
<organism evidence="2 3">
    <name type="scientific">Xanthocytophaga flava</name>
    <dbReference type="NCBI Taxonomy" id="3048013"/>
    <lineage>
        <taxon>Bacteria</taxon>
        <taxon>Pseudomonadati</taxon>
        <taxon>Bacteroidota</taxon>
        <taxon>Cytophagia</taxon>
        <taxon>Cytophagales</taxon>
        <taxon>Rhodocytophagaceae</taxon>
        <taxon>Xanthocytophaga</taxon>
    </lineage>
</organism>
<evidence type="ECO:0000313" key="3">
    <source>
        <dbReference type="Proteomes" id="UP001241110"/>
    </source>
</evidence>
<reference evidence="2" key="1">
    <citation type="submission" date="2023-05" db="EMBL/GenBank/DDBJ databases">
        <authorList>
            <person name="Zhang X."/>
        </authorList>
    </citation>
    <scope>NUCLEOTIDE SEQUENCE</scope>
    <source>
        <strain evidence="2">YF14B1</strain>
    </source>
</reference>
<comment type="caution">
    <text evidence="2">The sequence shown here is derived from an EMBL/GenBank/DDBJ whole genome shotgun (WGS) entry which is preliminary data.</text>
</comment>
<name>A0AAE3U5W5_9BACT</name>
<dbReference type="InterPro" id="IPR029058">
    <property type="entry name" value="AB_hydrolase_fold"/>
</dbReference>
<feature type="domain" description="AB hydrolase-1" evidence="1">
    <location>
        <begin position="25"/>
        <end position="251"/>
    </location>
</feature>
<dbReference type="RefSeq" id="WP_313978720.1">
    <property type="nucleotide sequence ID" value="NZ_JASJOS010000005.1"/>
</dbReference>
<dbReference type="PANTHER" id="PTHR43433:SF10">
    <property type="entry name" value="AB HYDROLASE-1 DOMAIN-CONTAINING PROTEIN"/>
    <property type="match status" value="1"/>
</dbReference>
<dbReference type="Gene3D" id="3.40.50.1820">
    <property type="entry name" value="alpha/beta hydrolase"/>
    <property type="match status" value="1"/>
</dbReference>
<keyword evidence="2" id="KW-0378">Hydrolase</keyword>
<evidence type="ECO:0000259" key="1">
    <source>
        <dbReference type="Pfam" id="PF00561"/>
    </source>
</evidence>
<dbReference type="PANTHER" id="PTHR43433">
    <property type="entry name" value="HYDROLASE, ALPHA/BETA FOLD FAMILY PROTEIN"/>
    <property type="match status" value="1"/>
</dbReference>
<dbReference type="SUPFAM" id="SSF53474">
    <property type="entry name" value="alpha/beta-Hydrolases"/>
    <property type="match status" value="1"/>
</dbReference>